<evidence type="ECO:0000313" key="2">
    <source>
        <dbReference type="Proteomes" id="UP000032874"/>
    </source>
</evidence>
<dbReference type="STRING" id="55207.KP22_09500"/>
<comment type="caution">
    <text evidence="1">The sequence shown here is derived from an EMBL/GenBank/DDBJ whole genome shotgun (WGS) entry which is preliminary data.</text>
</comment>
<dbReference type="EMBL" id="JQHM01000002">
    <property type="protein sequence ID" value="KFX06079.1"/>
    <property type="molecule type" value="Genomic_DNA"/>
</dbReference>
<gene>
    <name evidence="1" type="ORF">KP22_09500</name>
</gene>
<name>A0A093RZV9_9GAMM</name>
<evidence type="ECO:0008006" key="3">
    <source>
        <dbReference type="Google" id="ProtNLM"/>
    </source>
</evidence>
<dbReference type="RefSeq" id="WP_039323912.1">
    <property type="nucleotide sequence ID" value="NZ_JQHM01000002.1"/>
</dbReference>
<reference evidence="1 2" key="1">
    <citation type="submission" date="2014-08" db="EMBL/GenBank/DDBJ databases">
        <title>Genome sequences of NCPPB Pectobacterium isolates.</title>
        <authorList>
            <person name="Glover R.H."/>
            <person name="Sapp M."/>
            <person name="Elphinstone J."/>
        </authorList>
    </citation>
    <scope>NUCLEOTIDE SEQUENCE [LARGE SCALE GENOMIC DNA]</scope>
    <source>
        <strain evidence="1 2">NCPPB 2795</strain>
    </source>
</reference>
<evidence type="ECO:0000313" key="1">
    <source>
        <dbReference type="EMBL" id="KFX06079.1"/>
    </source>
</evidence>
<sequence length="139" mass="15729">MENRVSIIVDAAAGQLENFFAKALANYKNNGKVSAYLGKMGGFERSSQSTLSGIYKSHIRIPGEETPWPASQPLHRRVSDNFLVFAIHNIHPLHIQVIAIIKPDGHERIKKLLPAIIKITESKFQFLNERQLNSLSYYK</sequence>
<dbReference type="AlphaFoldDB" id="A0A093RZV9"/>
<accession>A0A093RZV9</accession>
<dbReference type="Proteomes" id="UP000032874">
    <property type="component" value="Unassembled WGS sequence"/>
</dbReference>
<dbReference type="eggNOG" id="ENOG50337FV">
    <property type="taxonomic scope" value="Bacteria"/>
</dbReference>
<proteinExistence type="predicted"/>
<dbReference type="InterPro" id="IPR020353">
    <property type="entry name" value="Toxin_YafO"/>
</dbReference>
<organism evidence="1 2">
    <name type="scientific">Pectobacterium betavasculorum</name>
    <dbReference type="NCBI Taxonomy" id="55207"/>
    <lineage>
        <taxon>Bacteria</taxon>
        <taxon>Pseudomonadati</taxon>
        <taxon>Pseudomonadota</taxon>
        <taxon>Gammaproteobacteria</taxon>
        <taxon>Enterobacterales</taxon>
        <taxon>Pectobacteriaceae</taxon>
        <taxon>Pectobacterium</taxon>
    </lineage>
</organism>
<dbReference type="Pfam" id="PF13957">
    <property type="entry name" value="YafO_toxin"/>
    <property type="match status" value="1"/>
</dbReference>
<protein>
    <recommendedName>
        <fullName evidence="3">Toxin YafO</fullName>
    </recommendedName>
</protein>